<dbReference type="InterPro" id="IPR017871">
    <property type="entry name" value="ABC_transporter-like_CS"/>
</dbReference>
<evidence type="ECO:0000256" key="4">
    <source>
        <dbReference type="ARBA" id="ARBA00022840"/>
    </source>
</evidence>
<reference evidence="7" key="1">
    <citation type="submission" date="2020-05" db="EMBL/GenBank/DDBJ databases">
        <authorList>
            <person name="Chiriac C."/>
            <person name="Salcher M."/>
            <person name="Ghai R."/>
            <person name="Kavagutti S V."/>
        </authorList>
    </citation>
    <scope>NUCLEOTIDE SEQUENCE</scope>
</reference>
<evidence type="ECO:0000313" key="7">
    <source>
        <dbReference type="EMBL" id="CAB4881901.1"/>
    </source>
</evidence>
<keyword evidence="2" id="KW-1003">Cell membrane</keyword>
<dbReference type="Pfam" id="PF00005">
    <property type="entry name" value="ABC_tran"/>
    <property type="match status" value="1"/>
</dbReference>
<keyword evidence="1" id="KW-0813">Transport</keyword>
<protein>
    <submittedName>
        <fullName evidence="7">Unannotated protein</fullName>
    </submittedName>
</protein>
<dbReference type="InterPro" id="IPR027417">
    <property type="entry name" value="P-loop_NTPase"/>
</dbReference>
<dbReference type="SMART" id="SM00382">
    <property type="entry name" value="AAA"/>
    <property type="match status" value="1"/>
</dbReference>
<evidence type="ECO:0000256" key="5">
    <source>
        <dbReference type="ARBA" id="ARBA00023136"/>
    </source>
</evidence>
<dbReference type="Gene3D" id="2.40.50.140">
    <property type="entry name" value="Nucleic acid-binding proteins"/>
    <property type="match status" value="1"/>
</dbReference>
<evidence type="ECO:0000256" key="1">
    <source>
        <dbReference type="ARBA" id="ARBA00022448"/>
    </source>
</evidence>
<dbReference type="CDD" id="cd03259">
    <property type="entry name" value="ABC_Carb_Solutes_like"/>
    <property type="match status" value="1"/>
</dbReference>
<gene>
    <name evidence="7" type="ORF">UFOPK3480_00482</name>
</gene>
<keyword evidence="5" id="KW-0472">Membrane</keyword>
<dbReference type="GO" id="GO:0015408">
    <property type="term" value="F:ABC-type ferric iron transporter activity"/>
    <property type="evidence" value="ECO:0007669"/>
    <property type="project" value="InterPro"/>
</dbReference>
<dbReference type="PROSITE" id="PS50893">
    <property type="entry name" value="ABC_TRANSPORTER_2"/>
    <property type="match status" value="1"/>
</dbReference>
<dbReference type="GO" id="GO:0005524">
    <property type="term" value="F:ATP binding"/>
    <property type="evidence" value="ECO:0007669"/>
    <property type="project" value="UniProtKB-KW"/>
</dbReference>
<evidence type="ECO:0000256" key="3">
    <source>
        <dbReference type="ARBA" id="ARBA00022741"/>
    </source>
</evidence>
<dbReference type="InterPro" id="IPR047641">
    <property type="entry name" value="ABC_transpr_MalK/UgpC-like"/>
</dbReference>
<proteinExistence type="predicted"/>
<dbReference type="GO" id="GO:0055052">
    <property type="term" value="C:ATP-binding cassette (ABC) transporter complex, substrate-binding subunit-containing"/>
    <property type="evidence" value="ECO:0007669"/>
    <property type="project" value="TreeGrafter"/>
</dbReference>
<accession>A0A6J7EIA1</accession>
<dbReference type="SUPFAM" id="SSF52540">
    <property type="entry name" value="P-loop containing nucleoside triphosphate hydrolases"/>
    <property type="match status" value="1"/>
</dbReference>
<dbReference type="AlphaFoldDB" id="A0A6J7EIA1"/>
<dbReference type="SUPFAM" id="SSF50331">
    <property type="entry name" value="MOP-like"/>
    <property type="match status" value="1"/>
</dbReference>
<dbReference type="InterPro" id="IPR015853">
    <property type="entry name" value="ABC_transpr_FbpC"/>
</dbReference>
<evidence type="ECO:0000256" key="2">
    <source>
        <dbReference type="ARBA" id="ARBA00022475"/>
    </source>
</evidence>
<dbReference type="GO" id="GO:0016887">
    <property type="term" value="F:ATP hydrolysis activity"/>
    <property type="evidence" value="ECO:0007669"/>
    <property type="project" value="InterPro"/>
</dbReference>
<organism evidence="7">
    <name type="scientific">freshwater metagenome</name>
    <dbReference type="NCBI Taxonomy" id="449393"/>
    <lineage>
        <taxon>unclassified sequences</taxon>
        <taxon>metagenomes</taxon>
        <taxon>ecological metagenomes</taxon>
    </lineage>
</organism>
<dbReference type="Pfam" id="PF08402">
    <property type="entry name" value="TOBE_2"/>
    <property type="match status" value="1"/>
</dbReference>
<dbReference type="Gene3D" id="2.40.50.100">
    <property type="match status" value="1"/>
</dbReference>
<dbReference type="InterPro" id="IPR003593">
    <property type="entry name" value="AAA+_ATPase"/>
</dbReference>
<keyword evidence="4" id="KW-0067">ATP-binding</keyword>
<name>A0A6J7EIA1_9ZZZZ</name>
<dbReference type="InterPro" id="IPR008995">
    <property type="entry name" value="Mo/tungstate-bd_C_term_dom"/>
</dbReference>
<sequence>MNLNLRDVSVEGDNEVILGNISYEFQPGKIYVLIGRTTSGKTSLMRTIAGLIEPTDGEIHLGDVRLDEVPIWKRGIAMVYQQFINYPHHSVLKNVEFPLLRAGVSKADAKAQALAMLEKVGLTEYKDRKPAQLSGGQQQRVAIARALVRNTQVILLDEPLMNLDYKLREQLREEFRVLFKGTRDSVTIYATTEPSEALFLGDELLVMHEGRIIQHGKPNHVFEQPSNIDVAQIVNDPPMSILDGEIKDGSVQIGKTLNFAVPAHIKTQSAGKYKFGIRASEVILGGSGSNSEQGEVSLSEVSGSETLLYVKLIIGEIVLQLEGIHDYQIGQKVTVSIAPERIFLFKMDGSLCAAPGN</sequence>
<evidence type="ECO:0000259" key="6">
    <source>
        <dbReference type="PROSITE" id="PS50893"/>
    </source>
</evidence>
<dbReference type="InterPro" id="IPR003439">
    <property type="entry name" value="ABC_transporter-like_ATP-bd"/>
</dbReference>
<dbReference type="InterPro" id="IPR013611">
    <property type="entry name" value="Transp-assoc_OB_typ2"/>
</dbReference>
<keyword evidence="3" id="KW-0547">Nucleotide-binding</keyword>
<feature type="domain" description="ABC transporter" evidence="6">
    <location>
        <begin position="3"/>
        <end position="234"/>
    </location>
</feature>
<dbReference type="Gene3D" id="3.40.50.300">
    <property type="entry name" value="P-loop containing nucleotide triphosphate hydrolases"/>
    <property type="match status" value="1"/>
</dbReference>
<dbReference type="PANTHER" id="PTHR43875:SF1">
    <property type="entry name" value="OSMOPROTECTIVE COMPOUNDS UPTAKE ATP-BINDING PROTEIN GGTA"/>
    <property type="match status" value="1"/>
</dbReference>
<dbReference type="PANTHER" id="PTHR43875">
    <property type="entry name" value="MALTODEXTRIN IMPORT ATP-BINDING PROTEIN MSMX"/>
    <property type="match status" value="1"/>
</dbReference>
<dbReference type="PROSITE" id="PS00211">
    <property type="entry name" value="ABC_TRANSPORTER_1"/>
    <property type="match status" value="1"/>
</dbReference>
<dbReference type="EMBL" id="CAFBLY010000026">
    <property type="protein sequence ID" value="CAB4881901.1"/>
    <property type="molecule type" value="Genomic_DNA"/>
</dbReference>
<dbReference type="InterPro" id="IPR012340">
    <property type="entry name" value="NA-bd_OB-fold"/>
</dbReference>